<feature type="region of interest" description="Disordered" evidence="4">
    <location>
        <begin position="116"/>
        <end position="142"/>
    </location>
</feature>
<dbReference type="SUPFAM" id="SSF54928">
    <property type="entry name" value="RNA-binding domain, RBD"/>
    <property type="match status" value="1"/>
</dbReference>
<evidence type="ECO:0000313" key="7">
    <source>
        <dbReference type="Proteomes" id="UP000748531"/>
    </source>
</evidence>
<dbReference type="Pfam" id="PF00076">
    <property type="entry name" value="RRM_1"/>
    <property type="match status" value="1"/>
</dbReference>
<comment type="caution">
    <text evidence="6">The sequence shown here is derived from an EMBL/GenBank/DDBJ whole genome shotgun (WGS) entry which is preliminary data.</text>
</comment>
<gene>
    <name evidence="6" type="ORF">PHET_09456</name>
</gene>
<feature type="domain" description="RRM" evidence="5">
    <location>
        <begin position="12"/>
        <end position="58"/>
    </location>
</feature>
<dbReference type="InterPro" id="IPR012677">
    <property type="entry name" value="Nucleotide-bd_a/b_plait_sf"/>
</dbReference>
<comment type="subcellular location">
    <subcellularLocation>
        <location evidence="1">Nucleus</location>
        <location evidence="1">Nucleolus</location>
    </subcellularLocation>
</comment>
<dbReference type="Gene3D" id="3.30.70.330">
    <property type="match status" value="1"/>
</dbReference>
<organism evidence="6 7">
    <name type="scientific">Paragonimus heterotremus</name>
    <dbReference type="NCBI Taxonomy" id="100268"/>
    <lineage>
        <taxon>Eukaryota</taxon>
        <taxon>Metazoa</taxon>
        <taxon>Spiralia</taxon>
        <taxon>Lophotrochozoa</taxon>
        <taxon>Platyhelminthes</taxon>
        <taxon>Trematoda</taxon>
        <taxon>Digenea</taxon>
        <taxon>Plagiorchiida</taxon>
        <taxon>Troglotremata</taxon>
        <taxon>Troglotrematidae</taxon>
        <taxon>Paragonimus</taxon>
    </lineage>
</organism>
<evidence type="ECO:0000256" key="1">
    <source>
        <dbReference type="ARBA" id="ARBA00004604"/>
    </source>
</evidence>
<keyword evidence="7" id="KW-1185">Reference proteome</keyword>
<evidence type="ECO:0000256" key="4">
    <source>
        <dbReference type="SAM" id="MobiDB-lite"/>
    </source>
</evidence>
<evidence type="ECO:0000313" key="6">
    <source>
        <dbReference type="EMBL" id="KAF5397607.1"/>
    </source>
</evidence>
<dbReference type="EMBL" id="LUCH01006034">
    <property type="protein sequence ID" value="KAF5397607.1"/>
    <property type="molecule type" value="Genomic_DNA"/>
</dbReference>
<dbReference type="GO" id="GO:0005730">
    <property type="term" value="C:nucleolus"/>
    <property type="evidence" value="ECO:0007669"/>
    <property type="project" value="UniProtKB-SubCell"/>
</dbReference>
<dbReference type="AlphaFoldDB" id="A0A8J4SM04"/>
<reference evidence="6" key="1">
    <citation type="submission" date="2019-05" db="EMBL/GenBank/DDBJ databases">
        <title>Annotation for the trematode Paragonimus heterotremus.</title>
        <authorList>
            <person name="Choi Y.-J."/>
        </authorList>
    </citation>
    <scope>NUCLEOTIDE SEQUENCE</scope>
    <source>
        <strain evidence="6">LC</strain>
    </source>
</reference>
<dbReference type="InterPro" id="IPR000504">
    <property type="entry name" value="RRM_dom"/>
</dbReference>
<accession>A0A8J4SM04</accession>
<sequence>MSQAHNFVVLRLSRLPSHFGENEICGYLRQFGKVGGIYMPRSKKTLKRRGYAFVKVPKEIAPIIMSTLDGVLNFNKIMECKIVSNPRWNAFRRRPLVKSSRVVERKRQIDNAVRRVTRSVPQDTSSGKLPRPTAKNHALRRRTRSFNKRVELIRKLNGNFVFHSKE</sequence>
<dbReference type="PANTHER" id="PTHR46754">
    <property type="entry name" value="MKI67 FHA DOMAIN-INTERACTING NUCLEOLAR PHOSPHOPROTEIN"/>
    <property type="match status" value="1"/>
</dbReference>
<proteinExistence type="predicted"/>
<name>A0A8J4SM04_9TREM</name>
<keyword evidence="3" id="KW-0539">Nucleus</keyword>
<evidence type="ECO:0000256" key="3">
    <source>
        <dbReference type="ARBA" id="ARBA00023242"/>
    </source>
</evidence>
<evidence type="ECO:0000256" key="2">
    <source>
        <dbReference type="ARBA" id="ARBA00022884"/>
    </source>
</evidence>
<keyword evidence="2" id="KW-0694">RNA-binding</keyword>
<evidence type="ECO:0000259" key="5">
    <source>
        <dbReference type="Pfam" id="PF00076"/>
    </source>
</evidence>
<dbReference type="InterPro" id="IPR035979">
    <property type="entry name" value="RBD_domain_sf"/>
</dbReference>
<dbReference type="Proteomes" id="UP000748531">
    <property type="component" value="Unassembled WGS sequence"/>
</dbReference>
<protein>
    <submittedName>
        <fullName evidence="6">Mki67 interacting nucleolar phosphoprotein</fullName>
    </submittedName>
</protein>
<dbReference type="GO" id="GO:0003723">
    <property type="term" value="F:RNA binding"/>
    <property type="evidence" value="ECO:0007669"/>
    <property type="project" value="UniProtKB-KW"/>
</dbReference>
<dbReference type="OrthoDB" id="21467at2759"/>